<reference evidence="12" key="1">
    <citation type="submission" date="2011-04" db="EMBL/GenBank/DDBJ databases">
        <title>Evolution of plant cell wall degrading machinery underlies the functional diversity of forest fungi.</title>
        <authorList>
            <consortium name="US DOE Joint Genome Institute (JGI-PGF)"/>
            <person name="Eastwood D.C."/>
            <person name="Floudas D."/>
            <person name="Binder M."/>
            <person name="Majcherczyk A."/>
            <person name="Schneider P."/>
            <person name="Aerts A."/>
            <person name="Asiegbu F.O."/>
            <person name="Baker S.E."/>
            <person name="Barry K."/>
            <person name="Bendiksby M."/>
            <person name="Blumentritt M."/>
            <person name="Coutinho P.M."/>
            <person name="Cullen D."/>
            <person name="Cullen D."/>
            <person name="Gathman A."/>
            <person name="Goodell B."/>
            <person name="Henrissat B."/>
            <person name="Ihrmark K."/>
            <person name="Kauserud H."/>
            <person name="Kohler A."/>
            <person name="LaButti K."/>
            <person name="Lapidus A."/>
            <person name="Lavin J.L."/>
            <person name="Lee Y.-H."/>
            <person name="Lindquist E."/>
            <person name="Lilly W."/>
            <person name="Lucas S."/>
            <person name="Morin E."/>
            <person name="Murat C."/>
            <person name="Oguiza J.A."/>
            <person name="Park J."/>
            <person name="Pisabarro A.G."/>
            <person name="Riley R."/>
            <person name="Rosling A."/>
            <person name="Salamov A."/>
            <person name="Schmidt O."/>
            <person name="Schmutz J."/>
            <person name="Skrede I."/>
            <person name="Stenlid J."/>
            <person name="Wiebenga A."/>
            <person name="Xie X."/>
            <person name="Kues U."/>
            <person name="Hibbett D.S."/>
            <person name="Hoffmeister D."/>
            <person name="Hogberg N."/>
            <person name="Martin F."/>
            <person name="Grigoriev I.V."/>
            <person name="Watkinson S.C."/>
        </authorList>
    </citation>
    <scope>NUCLEOTIDE SEQUENCE</scope>
    <source>
        <strain evidence="12">S7.9</strain>
    </source>
</reference>
<evidence type="ECO:0000256" key="1">
    <source>
        <dbReference type="ARBA" id="ARBA00001946"/>
    </source>
</evidence>
<evidence type="ECO:0000256" key="10">
    <source>
        <dbReference type="ARBA" id="ARBA00033096"/>
    </source>
</evidence>
<dbReference type="PANTHER" id="PTHR12001">
    <property type="entry name" value="GERANYLGERANYL PYROPHOSPHATE SYNTHASE"/>
    <property type="match status" value="1"/>
</dbReference>
<dbReference type="CDD" id="cd00685">
    <property type="entry name" value="Trans_IPPS_HT"/>
    <property type="match status" value="1"/>
</dbReference>
<comment type="similarity">
    <text evidence="2 11">Belongs to the FPP/GGPP synthase family.</text>
</comment>
<proteinExistence type="inferred from homology"/>
<evidence type="ECO:0000256" key="11">
    <source>
        <dbReference type="RuleBase" id="RU004466"/>
    </source>
</evidence>
<name>F8NKW0_SERL9</name>
<protein>
    <recommendedName>
        <fullName evidence="9">(2E,6E)-farnesyl diphosphate synthase</fullName>
    </recommendedName>
    <alternativeName>
        <fullName evidence="8">Dimethylallyltranstransferase</fullName>
    </alternativeName>
    <alternativeName>
        <fullName evidence="7">Farnesyl diphosphate synthase</fullName>
    </alternativeName>
    <alternativeName>
        <fullName evidence="5">Farnesyltranstransferase</fullName>
    </alternativeName>
    <alternativeName>
        <fullName evidence="10">Geranylgeranyl diphosphate synthase</fullName>
    </alternativeName>
    <alternativeName>
        <fullName evidence="6">Geranyltranstransferase</fullName>
    </alternativeName>
</protein>
<evidence type="ECO:0000256" key="7">
    <source>
        <dbReference type="ARBA" id="ARBA00032424"/>
    </source>
</evidence>
<evidence type="ECO:0000256" key="3">
    <source>
        <dbReference type="ARBA" id="ARBA00022723"/>
    </source>
</evidence>
<dbReference type="KEGG" id="sla:SERLADRAFT_380984"/>
<evidence type="ECO:0000256" key="5">
    <source>
        <dbReference type="ARBA" id="ARBA00032052"/>
    </source>
</evidence>
<dbReference type="EMBL" id="GL945430">
    <property type="protein sequence ID" value="EGO28829.1"/>
    <property type="molecule type" value="Genomic_DNA"/>
</dbReference>
<dbReference type="SFLD" id="SFLDS00005">
    <property type="entry name" value="Isoprenoid_Synthase_Type_I"/>
    <property type="match status" value="1"/>
</dbReference>
<accession>F8NKW0</accession>
<dbReference type="PROSITE" id="PS00723">
    <property type="entry name" value="POLYPRENYL_SYNTHASE_1"/>
    <property type="match status" value="1"/>
</dbReference>
<organism>
    <name type="scientific">Serpula lacrymans var. lacrymans (strain S7.9)</name>
    <name type="common">Dry rot fungus</name>
    <dbReference type="NCBI Taxonomy" id="578457"/>
    <lineage>
        <taxon>Eukaryota</taxon>
        <taxon>Fungi</taxon>
        <taxon>Dikarya</taxon>
        <taxon>Basidiomycota</taxon>
        <taxon>Agaricomycotina</taxon>
        <taxon>Agaricomycetes</taxon>
        <taxon>Agaricomycetidae</taxon>
        <taxon>Boletales</taxon>
        <taxon>Coniophorineae</taxon>
        <taxon>Serpulaceae</taxon>
        <taxon>Serpula</taxon>
    </lineage>
</organism>
<dbReference type="GO" id="GO:0008299">
    <property type="term" value="P:isoprenoid biosynthetic process"/>
    <property type="evidence" value="ECO:0007669"/>
    <property type="project" value="InterPro"/>
</dbReference>
<dbReference type="PROSITE" id="PS00444">
    <property type="entry name" value="POLYPRENYL_SYNTHASE_2"/>
    <property type="match status" value="1"/>
</dbReference>
<evidence type="ECO:0000256" key="2">
    <source>
        <dbReference type="ARBA" id="ARBA00006706"/>
    </source>
</evidence>
<dbReference type="SUPFAM" id="SSF48576">
    <property type="entry name" value="Terpenoid synthases"/>
    <property type="match status" value="1"/>
</dbReference>
<evidence type="ECO:0000256" key="9">
    <source>
        <dbReference type="ARBA" id="ARBA00032873"/>
    </source>
</evidence>
<keyword evidence="3" id="KW-0479">Metal-binding</keyword>
<evidence type="ECO:0000256" key="8">
    <source>
        <dbReference type="ARBA" id="ARBA00032448"/>
    </source>
</evidence>
<keyword evidence="11" id="KW-0808">Transferase</keyword>
<dbReference type="InterPro" id="IPR000092">
    <property type="entry name" value="Polyprenyl_synt"/>
</dbReference>
<dbReference type="OrthoDB" id="6921389at2759"/>
<dbReference type="AlphaFoldDB" id="F8NKW0"/>
<sequence length="358" mass="39970">MAVAQLADRRSYNGILSGLVSYFSDAASTMEETSYDFSKPLVPVNVSFDYIDGKTEITLNDEEKLLEPFTYYRHVLSGKGLRKALLNAFNHHLGLPQVWIDGIVSIIEDLHNSSLLIDDIEDGSPLRRGSPTAHIKYGVAPAINSGNYVYFLTMAKAAALASEHGADSSEMTRVFIDEMLELHRGQGMEIWWRQNRVCPTVEQYLLMAERKTAGLLRLGVRLMQCHPKSPAKVDLSSLAVQIGVYYQIRDDYINLASTNYTSQKGFAEDISEGKYGFPMIHSLMAAPNSGLAQILDQKPEAIPMKRKAIDIIRRTGSFEATVECLVQLRQRLQDTLVAAGRNPGLERFLAELSIEHIE</sequence>
<gene>
    <name evidence="12" type="ORF">SERLADRAFT_380984</name>
</gene>
<dbReference type="InterPro" id="IPR033749">
    <property type="entry name" value="Polyprenyl_synt_CS"/>
</dbReference>
<dbReference type="HOGENOM" id="CLU_014015_6_0_1"/>
<dbReference type="RefSeq" id="XP_007315028.1">
    <property type="nucleotide sequence ID" value="XM_007314966.1"/>
</dbReference>
<dbReference type="GO" id="GO:0046872">
    <property type="term" value="F:metal ion binding"/>
    <property type="evidence" value="ECO:0007669"/>
    <property type="project" value="UniProtKB-KW"/>
</dbReference>
<dbReference type="GO" id="GO:0004659">
    <property type="term" value="F:prenyltransferase activity"/>
    <property type="evidence" value="ECO:0007669"/>
    <property type="project" value="InterPro"/>
</dbReference>
<evidence type="ECO:0000256" key="4">
    <source>
        <dbReference type="ARBA" id="ARBA00022842"/>
    </source>
</evidence>
<dbReference type="Gene3D" id="1.10.600.10">
    <property type="entry name" value="Farnesyl Diphosphate Synthase"/>
    <property type="match status" value="1"/>
</dbReference>
<dbReference type="Pfam" id="PF00348">
    <property type="entry name" value="polyprenyl_synt"/>
    <property type="match status" value="1"/>
</dbReference>
<dbReference type="GeneID" id="18810916"/>
<dbReference type="PANTHER" id="PTHR12001:SF44">
    <property type="entry name" value="GERANYLGERANYL PYROPHOSPHATE SYNTHASE"/>
    <property type="match status" value="1"/>
</dbReference>
<comment type="cofactor">
    <cofactor evidence="1">
        <name>Mg(2+)</name>
        <dbReference type="ChEBI" id="CHEBI:18420"/>
    </cofactor>
</comment>
<dbReference type="InterPro" id="IPR008949">
    <property type="entry name" value="Isoprenoid_synthase_dom_sf"/>
</dbReference>
<dbReference type="Proteomes" id="UP000008064">
    <property type="component" value="Unassembled WGS sequence"/>
</dbReference>
<keyword evidence="4" id="KW-0460">Magnesium</keyword>
<evidence type="ECO:0000313" key="12">
    <source>
        <dbReference type="EMBL" id="EGO28829.1"/>
    </source>
</evidence>
<evidence type="ECO:0000256" key="6">
    <source>
        <dbReference type="ARBA" id="ARBA00032380"/>
    </source>
</evidence>